<evidence type="ECO:0000256" key="4">
    <source>
        <dbReference type="ARBA" id="ARBA00022679"/>
    </source>
</evidence>
<dbReference type="InterPro" id="IPR006592">
    <property type="entry name" value="RNA_pol_N"/>
</dbReference>
<dbReference type="CDD" id="cd02736">
    <property type="entry name" value="RNAP_III_Rpc1_C"/>
    <property type="match status" value="1"/>
</dbReference>
<keyword evidence="3 11" id="KW-0240">DNA-directed RNA polymerase</keyword>
<evidence type="ECO:0000313" key="14">
    <source>
        <dbReference type="EMBL" id="KAK2960400.1"/>
    </source>
</evidence>
<dbReference type="NCBIfam" id="NF006336">
    <property type="entry name" value="PRK08566.1"/>
    <property type="match status" value="1"/>
</dbReference>
<evidence type="ECO:0000256" key="9">
    <source>
        <dbReference type="ARBA" id="ARBA00023163"/>
    </source>
</evidence>
<dbReference type="Gene3D" id="6.10.250.2940">
    <property type="match status" value="1"/>
</dbReference>
<dbReference type="InterPro" id="IPR015700">
    <property type="entry name" value="RPC1"/>
</dbReference>
<protein>
    <recommendedName>
        <fullName evidence="11">DNA-directed RNA polymerase subunit</fullName>
        <ecNumber evidence="11">2.7.7.6</ecNumber>
    </recommendedName>
</protein>
<evidence type="ECO:0000256" key="3">
    <source>
        <dbReference type="ARBA" id="ARBA00022478"/>
    </source>
</evidence>
<dbReference type="Gene3D" id="4.10.860.120">
    <property type="entry name" value="RNA polymerase II, clamp domain"/>
    <property type="match status" value="1"/>
</dbReference>
<dbReference type="Gene3D" id="1.10.150.390">
    <property type="match status" value="1"/>
</dbReference>
<dbReference type="Gene3D" id="1.10.274.100">
    <property type="entry name" value="RNA polymerase Rpb1, domain 3"/>
    <property type="match status" value="1"/>
</dbReference>
<dbReference type="InterPro" id="IPR007080">
    <property type="entry name" value="RNA_pol_Rpb1_1"/>
</dbReference>
<dbReference type="InterPro" id="IPR035697">
    <property type="entry name" value="RNAP_III_RPC1_N"/>
</dbReference>
<proteinExistence type="inferred from homology"/>
<gene>
    <name evidence="14" type="ORF">BLNAU_4617</name>
</gene>
<evidence type="ECO:0000256" key="11">
    <source>
        <dbReference type="RuleBase" id="RU004279"/>
    </source>
</evidence>
<dbReference type="Proteomes" id="UP001281761">
    <property type="component" value="Unassembled WGS sequence"/>
</dbReference>
<dbReference type="Pfam" id="PF04997">
    <property type="entry name" value="RNA_pol_Rpb1_1"/>
    <property type="match status" value="1"/>
</dbReference>
<dbReference type="InterPro" id="IPR038120">
    <property type="entry name" value="Rpb1_funnel_sf"/>
</dbReference>
<dbReference type="GO" id="GO:0003899">
    <property type="term" value="F:DNA-directed RNA polymerase activity"/>
    <property type="evidence" value="ECO:0007669"/>
    <property type="project" value="UniProtKB-EC"/>
</dbReference>
<dbReference type="Pfam" id="PF00623">
    <property type="entry name" value="RNA_pol_Rpb1_2"/>
    <property type="match status" value="1"/>
</dbReference>
<organism evidence="14 15">
    <name type="scientific">Blattamonas nauphoetae</name>
    <dbReference type="NCBI Taxonomy" id="2049346"/>
    <lineage>
        <taxon>Eukaryota</taxon>
        <taxon>Metamonada</taxon>
        <taxon>Preaxostyla</taxon>
        <taxon>Oxymonadida</taxon>
        <taxon>Blattamonas</taxon>
    </lineage>
</organism>
<dbReference type="EMBL" id="JARBJD010000023">
    <property type="protein sequence ID" value="KAK2960400.1"/>
    <property type="molecule type" value="Genomic_DNA"/>
</dbReference>
<dbReference type="Gene3D" id="1.10.132.30">
    <property type="match status" value="1"/>
</dbReference>
<dbReference type="Gene3D" id="6.20.50.80">
    <property type="match status" value="1"/>
</dbReference>
<dbReference type="InterPro" id="IPR044893">
    <property type="entry name" value="RNA_pol_Rpb1_clamp_domain"/>
</dbReference>
<dbReference type="InterPro" id="IPR035698">
    <property type="entry name" value="RNAP_III_Rpc1_C"/>
</dbReference>
<evidence type="ECO:0000259" key="13">
    <source>
        <dbReference type="SMART" id="SM00663"/>
    </source>
</evidence>
<keyword evidence="4 11" id="KW-0808">Transferase</keyword>
<dbReference type="PANTHER" id="PTHR48446">
    <property type="entry name" value="DNA-DIRECTED RNA POLYMERASE SUBUNIT BETA' N-TERMINAL SECTION"/>
    <property type="match status" value="1"/>
</dbReference>
<accession>A0ABQ9Y9H1</accession>
<dbReference type="Gene3D" id="2.40.40.20">
    <property type="match status" value="1"/>
</dbReference>
<reference evidence="14 15" key="1">
    <citation type="journal article" date="2022" name="bioRxiv">
        <title>Genomics of Preaxostyla Flagellates Illuminates Evolutionary Transitions and the Path Towards Mitochondrial Loss.</title>
        <authorList>
            <person name="Novak L.V.F."/>
            <person name="Treitli S.C."/>
            <person name="Pyrih J."/>
            <person name="Halakuc P."/>
            <person name="Pipaliya S.V."/>
            <person name="Vacek V."/>
            <person name="Brzon O."/>
            <person name="Soukal P."/>
            <person name="Eme L."/>
            <person name="Dacks J.B."/>
            <person name="Karnkowska A."/>
            <person name="Elias M."/>
            <person name="Hampl V."/>
        </authorList>
    </citation>
    <scope>NUCLEOTIDE SEQUENCE [LARGE SCALE GENOMIC DNA]</scope>
    <source>
        <strain evidence="14">NAU3</strain>
        <tissue evidence="14">Gut</tissue>
    </source>
</reference>
<feature type="compositionally biased region" description="Basic and acidic residues" evidence="12">
    <location>
        <begin position="1432"/>
        <end position="1445"/>
    </location>
</feature>
<keyword evidence="8" id="KW-0460">Magnesium</keyword>
<dbReference type="Pfam" id="PF05000">
    <property type="entry name" value="RNA_pol_Rpb1_4"/>
    <property type="match status" value="1"/>
</dbReference>
<dbReference type="InterPro" id="IPR042102">
    <property type="entry name" value="RNA_pol_Rpb1_3_sf"/>
</dbReference>
<evidence type="ECO:0000256" key="10">
    <source>
        <dbReference type="ARBA" id="ARBA00023242"/>
    </source>
</evidence>
<evidence type="ECO:0000256" key="2">
    <source>
        <dbReference type="ARBA" id="ARBA00006460"/>
    </source>
</evidence>
<evidence type="ECO:0000256" key="7">
    <source>
        <dbReference type="ARBA" id="ARBA00022833"/>
    </source>
</evidence>
<feature type="region of interest" description="Disordered" evidence="12">
    <location>
        <begin position="1417"/>
        <end position="1445"/>
    </location>
</feature>
<comment type="catalytic activity">
    <reaction evidence="11">
        <text>RNA(n) + a ribonucleoside 5'-triphosphate = RNA(n+1) + diphosphate</text>
        <dbReference type="Rhea" id="RHEA:21248"/>
        <dbReference type="Rhea" id="RHEA-COMP:14527"/>
        <dbReference type="Rhea" id="RHEA-COMP:17342"/>
        <dbReference type="ChEBI" id="CHEBI:33019"/>
        <dbReference type="ChEBI" id="CHEBI:61557"/>
        <dbReference type="ChEBI" id="CHEBI:140395"/>
        <dbReference type="EC" id="2.7.7.6"/>
    </reaction>
</comment>
<comment type="function">
    <text evidence="11">DNA-dependent RNA polymerase catalyzes the transcription of DNA into RNA using the four ribonucleoside triphosphates as substrates.</text>
</comment>
<comment type="subcellular location">
    <subcellularLocation>
        <location evidence="1">Nucleus</location>
    </subcellularLocation>
</comment>
<sequence>MTPNQIVKNSVVPVETSALYNQNSLVPIPYGPLDRRMGLNTKEGICDTCGERSADCPGHFGYLKLVLPVFHIGFFRSILTTLQTICKSCGRVMIEDSDNKTRVLMSLKQQNMNSLRKGAIVKRNIELAKKCRICPFCDTENGSVKKIAPLKLAHFAYTDKTSELQAEFHHMVSACIKSDPEVEKSLKYAQDGISPIRAQKLFQMMPDDDAILVGFNPPYSRPDLMIMTHVPVPPCCIRPSVMTDASSGTNEDDLTMKIHEISQTNGFLKEHMRRGSQMAQVMETWDYLQLQCALHVNSELPGLPRGTVPVRPTRGLSQRLKGKQGRFRQNLSGKRVDFSGRTVISPDPNLRIDEVGVPQLIAMSLTFPERVTSLNKHIMMDLVRNGPNKYPGANFVKKTNGRQFMLQHGDREETAKRLQFGDIVERHLKTGDVVLFNRQPSLHRVSIMAHHARVMPYRTLRFNECVCTPYNADFDGDEMNIHLPQTQEARAEAEILMGVVYNLCTPRTGTPLIAATQDFLTASYLLTLKDSFFTERDFMQLVAGMFDGNVHVDLPSPAVLKPVRLYTGKQAVGLLVHPNRNDKCLLTFEMKEKMHSTSEKHMDVTDGYVCFRKSRLISGILGKSILGSGSRTGLFSQLRRLYGPTAAADCLVRLSKFSGRWLTNRGFSLGLMDVCPTQEVTDGKNEMVRVGYEKCDVLIEQFDTGKLEASPGCSPEETVEGSINGILSKIRDDAGLLCLRSLPNNNPPLIMAISGSKGSNINISQMVACVGQQIVSGHRIPNGFTNRSLPHFEKGSRQPVAKGFVSNSFYTGMDALEFFFHTMGGREGLVDTAVKTADTGYMQRRMMKALEDLKVEYDGTVRNAYGQVIEFCFGEDGVDPLEVDGAKGIDYERNWIHSITNVPPEGHPNENHMISQFQMKIEEKPFGKSEPDDGMMLDDPNNLFNSVNPNEQLTPEQIRQIVFTNRRTWETQLVHKIPQSILLSDDGRTKEEQDEVASDDKNVVFIDKLCTFINKKADNITNMLENLTISPDPTQQALCVQNINPAPTLGQFNSFLHNSIEMLSHSFIEPGTAVGAIAGQSIGEPGTQMTLKTFHFAGVASMNITLGVPRLKEIVNATQTISTPIITAPLVKPYDVISARIVKGRIEKTRLGDVASCIQSVIDGIGASIEIQLDVDTLSALQLEITLDSVADSIVNTPKMKIKHEHLSLVRDKSTIIIHPPKNTNDTLNYTIHILLTQLPNVVICGLPGIERSVISVREEDTNAERTAYHLLSEGTNLLGVMTTPGIDGYHTTCNHTNEISRVLGIEAARSSIVYEIDYTMKSHGITIDPHHTRLLGDIMTSTGEVLGITRFGIGKMKDSVMMLASFERTLDHLFDAAVHGRADEIEGVSECIILGKNIPIGTGSFGLVMDERQSKPFDQQSLQRKPLLSTERARLSSLSHKDLP</sequence>
<dbReference type="CDD" id="cd02583">
    <property type="entry name" value="RNAP_III_RPC1_N"/>
    <property type="match status" value="1"/>
</dbReference>
<dbReference type="Pfam" id="PF04983">
    <property type="entry name" value="RNA_pol_Rpb1_3"/>
    <property type="match status" value="1"/>
</dbReference>
<dbReference type="InterPro" id="IPR007066">
    <property type="entry name" value="RNA_pol_Rpb1_3"/>
</dbReference>
<dbReference type="PANTHER" id="PTHR48446:SF1">
    <property type="entry name" value="DNA-DIRECTED RNA POLYMERASE SUBUNIT BETA' N-TERMINAL SECTION"/>
    <property type="match status" value="1"/>
</dbReference>
<evidence type="ECO:0000256" key="1">
    <source>
        <dbReference type="ARBA" id="ARBA00004123"/>
    </source>
</evidence>
<evidence type="ECO:0000256" key="8">
    <source>
        <dbReference type="ARBA" id="ARBA00022842"/>
    </source>
</evidence>
<dbReference type="EC" id="2.7.7.6" evidence="11"/>
<dbReference type="InterPro" id="IPR007081">
    <property type="entry name" value="RNA_pol_Rpb1_5"/>
</dbReference>
<name>A0ABQ9Y9H1_9EUKA</name>
<keyword evidence="7" id="KW-0862">Zinc</keyword>
<keyword evidence="6" id="KW-0479">Metal-binding</keyword>
<dbReference type="InterPro" id="IPR007083">
    <property type="entry name" value="RNA_pol_Rpb1_4"/>
</dbReference>
<dbReference type="SUPFAM" id="SSF64484">
    <property type="entry name" value="beta and beta-prime subunits of DNA dependent RNA-polymerase"/>
    <property type="match status" value="1"/>
</dbReference>
<evidence type="ECO:0000256" key="12">
    <source>
        <dbReference type="SAM" id="MobiDB-lite"/>
    </source>
</evidence>
<comment type="caution">
    <text evidence="14">The sequence shown here is derived from an EMBL/GenBank/DDBJ whole genome shotgun (WGS) entry which is preliminary data.</text>
</comment>
<keyword evidence="15" id="KW-1185">Reference proteome</keyword>
<dbReference type="GO" id="GO:0000428">
    <property type="term" value="C:DNA-directed RNA polymerase complex"/>
    <property type="evidence" value="ECO:0007669"/>
    <property type="project" value="UniProtKB-KW"/>
</dbReference>
<dbReference type="Pfam" id="PF04998">
    <property type="entry name" value="RNA_pol_Rpb1_5"/>
    <property type="match status" value="1"/>
</dbReference>
<keyword evidence="10" id="KW-0539">Nucleus</keyword>
<dbReference type="InterPro" id="IPR000722">
    <property type="entry name" value="RNA_pol_asu"/>
</dbReference>
<dbReference type="Gene3D" id="3.30.1490.180">
    <property type="entry name" value="RNA polymerase ii"/>
    <property type="match status" value="1"/>
</dbReference>
<evidence type="ECO:0000313" key="15">
    <source>
        <dbReference type="Proteomes" id="UP001281761"/>
    </source>
</evidence>
<keyword evidence="5 11" id="KW-0548">Nucleotidyltransferase</keyword>
<dbReference type="SMART" id="SM00663">
    <property type="entry name" value="RPOLA_N"/>
    <property type="match status" value="1"/>
</dbReference>
<evidence type="ECO:0000256" key="6">
    <source>
        <dbReference type="ARBA" id="ARBA00022723"/>
    </source>
</evidence>
<evidence type="ECO:0000256" key="5">
    <source>
        <dbReference type="ARBA" id="ARBA00022695"/>
    </source>
</evidence>
<comment type="similarity">
    <text evidence="2 11">Belongs to the RNA polymerase beta' chain family.</text>
</comment>
<keyword evidence="9 11" id="KW-0804">Transcription</keyword>
<feature type="domain" description="RNA polymerase N-terminal" evidence="13">
    <location>
        <begin position="223"/>
        <end position="527"/>
    </location>
</feature>